<dbReference type="InterPro" id="IPR029044">
    <property type="entry name" value="Nucleotide-diphossugar_trans"/>
</dbReference>
<sequence>MRGVLVVFACLFASFSPLDCSQQGLIPEGDLLVLTVATQETDGFRRFLRSAKHFNYTIKVLGRGETWKGGDYMSPPGGGQKVRLLKSALEDIQEENKVILFVDSYDVIFSSGPKELLKKFQQAKHKVVFSAETLIWPDRHLEDKHPHVREGKRFLGAGGFIGYAPNLKQMVSDWSGADSDSDQLYFTKIYINPEKRKSINITLDSKCRLFQNLHGALDEVVLKFEDGRVRARNVFYDTLPVVIHGNGPTKLQMNYIGNYIPNLWTFESGCTICNENLRPLSGLQESEYPVVVIGIFIQQPTPFVTVFFERLLNLKYPKNRLRLFIYNQEPHHEQHILTFLEYHETEYQGVKLIGPEEDIDPVTSRNIGFDMCRDDIDCEYFFSIDVDVVLKNEDTLKILIELNKPFIAPMMTKPGRLWTNFWGALSADGYYARSEDYVDIAQAHRVGLWNVPYVSSIFLIKADTLRTDLKDPDLFESATLDPDMAFCSKVRNKGVFMFVTNMHNFGRVLSTENYQTNHLHNDLWQIFENPVEWEERYIHENYSKVLKTDFIETPCPDVYWFPVFTDVACKHLIEEMENFGQWSGGGNVDTRIQGGYENVPTIDIHMNQVGYDKEWQKFLLDYVAPVTEKMYPGYYTRAQFDLAFVVRYKPDEQPALRPHHDASTFTINIALNQVGIDYMGGGCRFLRYNCSIKAPRKGWALMHPGRLTHYHEDIITPPFCEMSLVFPRPNTSVIGKKDKRLMAEVNASPLKHFVTAKKKINGIFEQLGAYIKESSAFLEETYSNEELDPVTTEEQVSEVRGYLSKVAGIGEVLSRRHMKVVFFGRTSNGKSSVINAMLWDKVLPSGIGHTTNCFLRVEGTDGNEAFLLTEGSDERKSVKTVNQLAHALHQDEDLDAGSLVCVMWPKAKCALLRDDLVLVDSPGIDVTTELDSWIDKFCLDADVFVLVANSESTLMQTEKSFFHKVNERLSSPNIFILNNRWDASANEPEYMEEVRRQHMDRCTSFLVDELRVVDRAQAGDRIFFVSAKEVLQARVQKAQGMPEAGGALAEGFQARMFEFQNFERRFEECISQSAVKTKFEQHTMRAKQISEALRLIMDSVHIAAQEQRIHCLEMKEEREDRREFIEKQLDLLNLDCKSKIKKITEEVEKQVSNAMAEEIRRLAVLVDDFHLDFHPSQVVLKVYKNELHKHIEDGLGRNMSERCSSAITSALQTTQTEMIEGLKPLLPIGIREQVDKMVPRQCFALSYDLNCDKLCSDFQEDISFHFSLGWTMLVNRFLGPKNTRRALMGYNDQVPRPLAITPVSTSMPPFPQGSMTQEELMVSMVTGLASLTSRTSMGIIVVGGVVWKAVGWRLIALSVGLYGLLYVYERLTWTTRAKERAFKRQFVDYASEKLQLIVSYTGSNCSHQVQQELASTFSQLCQQVDVTRQQLEDEIRDLNSKIEQLDTLQSKAKLLRNKAGWLDSELNMFTQQYLQQGR</sequence>
<dbReference type="GO" id="GO:0031418">
    <property type="term" value="F:L-ascorbic acid binding"/>
    <property type="evidence" value="ECO:0007669"/>
    <property type="project" value="UniProtKB-KW"/>
</dbReference>
<dbReference type="SMART" id="SM00702">
    <property type="entry name" value="P4Hc"/>
    <property type="match status" value="1"/>
</dbReference>
<dbReference type="GO" id="GO:0005525">
    <property type="term" value="F:GTP binding"/>
    <property type="evidence" value="ECO:0007669"/>
    <property type="project" value="UniProtKB-KW"/>
</dbReference>
<keyword evidence="7 29" id="KW-0732">Signal</keyword>
<evidence type="ECO:0000256" key="24">
    <source>
        <dbReference type="ARBA" id="ARBA00040791"/>
    </source>
</evidence>
<comment type="caution">
    <text evidence="32">The sequence shown here is derived from an EMBL/GenBank/DDBJ whole genome shotgun (WGS) entry which is preliminary data.</text>
</comment>
<evidence type="ECO:0000256" key="20">
    <source>
        <dbReference type="ARBA" id="ARBA00023134"/>
    </source>
</evidence>
<dbReference type="CDD" id="cd09912">
    <property type="entry name" value="DLP_2"/>
    <property type="match status" value="1"/>
</dbReference>
<dbReference type="SUPFAM" id="SSF52540">
    <property type="entry name" value="P-loop containing nucleoside triphosphate hydrolases"/>
    <property type="match status" value="1"/>
</dbReference>
<keyword evidence="19" id="KW-0496">Mitochondrion</keyword>
<evidence type="ECO:0000256" key="10">
    <source>
        <dbReference type="ARBA" id="ARBA00022801"/>
    </source>
</evidence>
<dbReference type="Gene3D" id="1.20.5.110">
    <property type="match status" value="1"/>
</dbReference>
<evidence type="ECO:0000256" key="15">
    <source>
        <dbReference type="ARBA" id="ARBA00022989"/>
    </source>
</evidence>
<evidence type="ECO:0000256" key="5">
    <source>
        <dbReference type="ARBA" id="ARBA00022692"/>
    </source>
</evidence>
<comment type="cofactor">
    <cofactor evidence="1">
        <name>Fe(2+)</name>
        <dbReference type="ChEBI" id="CHEBI:29033"/>
    </cofactor>
</comment>
<dbReference type="InterPro" id="IPR044861">
    <property type="entry name" value="IPNS-like_FE2OG_OXY"/>
</dbReference>
<keyword evidence="22" id="KW-0325">Glycoprotein</keyword>
<dbReference type="SUPFAM" id="SSF53448">
    <property type="entry name" value="Nucleotide-diphospho-sugar transferases"/>
    <property type="match status" value="1"/>
</dbReference>
<dbReference type="PROSITE" id="PS51471">
    <property type="entry name" value="FE2OG_OXY"/>
    <property type="match status" value="1"/>
</dbReference>
<dbReference type="GO" id="GO:0003924">
    <property type="term" value="F:GTPase activity"/>
    <property type="evidence" value="ECO:0007669"/>
    <property type="project" value="InterPro"/>
</dbReference>
<accession>A0AA88TS64</accession>
<feature type="domain" description="Fe2OG dioxygenase" evidence="30">
    <location>
        <begin position="639"/>
        <end position="738"/>
    </location>
</feature>
<dbReference type="PROSITE" id="PS01325">
    <property type="entry name" value="LYS_HYDROXYLASE"/>
    <property type="match status" value="1"/>
</dbReference>
<evidence type="ECO:0000256" key="1">
    <source>
        <dbReference type="ARBA" id="ARBA00001954"/>
    </source>
</evidence>
<dbReference type="InterPro" id="IPR001006">
    <property type="entry name" value="Procol_lys_dOase"/>
</dbReference>
<dbReference type="Pfam" id="PF04799">
    <property type="entry name" value="Fzo_mitofusin"/>
    <property type="match status" value="1"/>
</dbReference>
<keyword evidence="8" id="KW-0547">Nucleotide-binding</keyword>
<keyword evidence="12" id="KW-0832">Ubl conjugation</keyword>
<dbReference type="EC" id="1.14.11.4" evidence="4"/>
<dbReference type="InterPro" id="IPR030381">
    <property type="entry name" value="G_DYNAMIN_dom"/>
</dbReference>
<keyword evidence="33" id="KW-1185">Reference proteome</keyword>
<evidence type="ECO:0000256" key="29">
    <source>
        <dbReference type="SAM" id="SignalP"/>
    </source>
</evidence>
<feature type="coiled-coil region" evidence="27">
    <location>
        <begin position="1421"/>
        <end position="1458"/>
    </location>
</feature>
<evidence type="ECO:0000256" key="25">
    <source>
        <dbReference type="ARBA" id="ARBA00042560"/>
    </source>
</evidence>
<dbReference type="EMBL" id="JAUYZG010000009">
    <property type="protein sequence ID" value="KAK2899042.1"/>
    <property type="molecule type" value="Genomic_DNA"/>
</dbReference>
<dbReference type="InterPro" id="IPR050757">
    <property type="entry name" value="Collagen_mod_GT25"/>
</dbReference>
<dbReference type="PROSITE" id="PS51718">
    <property type="entry name" value="G_DYNAMIN_2"/>
    <property type="match status" value="1"/>
</dbReference>
<proteinExistence type="predicted"/>
<keyword evidence="5 28" id="KW-0812">Transmembrane</keyword>
<dbReference type="GO" id="GO:0008475">
    <property type="term" value="F:procollagen-lysine 5-dioxygenase activity"/>
    <property type="evidence" value="ECO:0007669"/>
    <property type="project" value="UniProtKB-EC"/>
</dbReference>
<keyword evidence="15 28" id="KW-1133">Transmembrane helix</keyword>
<keyword evidence="16" id="KW-0560">Oxidoreductase</keyword>
<feature type="domain" description="Dynamin-type G" evidence="31">
    <location>
        <begin position="814"/>
        <end position="1063"/>
    </location>
</feature>
<keyword evidence="9" id="KW-1000">Mitochondrion outer membrane</keyword>
<evidence type="ECO:0000256" key="28">
    <source>
        <dbReference type="SAM" id="Phobius"/>
    </source>
</evidence>
<evidence type="ECO:0000256" key="27">
    <source>
        <dbReference type="SAM" id="Coils"/>
    </source>
</evidence>
<keyword evidence="14" id="KW-0223">Dioxygenase</keyword>
<keyword evidence="6" id="KW-0479">Metal-binding</keyword>
<dbReference type="Proteomes" id="UP001187343">
    <property type="component" value="Unassembled WGS sequence"/>
</dbReference>
<feature type="transmembrane region" description="Helical" evidence="28">
    <location>
        <begin position="1350"/>
        <end position="1368"/>
    </location>
</feature>
<keyword evidence="17" id="KW-0408">Iron</keyword>
<evidence type="ECO:0000256" key="12">
    <source>
        <dbReference type="ARBA" id="ARBA00022843"/>
    </source>
</evidence>
<evidence type="ECO:0000256" key="4">
    <source>
        <dbReference type="ARBA" id="ARBA00012264"/>
    </source>
</evidence>
<comment type="catalytic activity">
    <reaction evidence="26">
        <text>L-lysyl-[collagen] + 2-oxoglutarate + O2 = (5R)-5-hydroxy-L-lysyl-[collagen] + succinate + CO2</text>
        <dbReference type="Rhea" id="RHEA:16569"/>
        <dbReference type="Rhea" id="RHEA-COMP:12751"/>
        <dbReference type="Rhea" id="RHEA-COMP:12752"/>
        <dbReference type="ChEBI" id="CHEBI:15379"/>
        <dbReference type="ChEBI" id="CHEBI:16526"/>
        <dbReference type="ChEBI" id="CHEBI:16810"/>
        <dbReference type="ChEBI" id="CHEBI:29969"/>
        <dbReference type="ChEBI" id="CHEBI:30031"/>
        <dbReference type="ChEBI" id="CHEBI:133442"/>
        <dbReference type="EC" id="1.14.11.4"/>
    </reaction>
</comment>
<comment type="cofactor">
    <cofactor evidence="2">
        <name>L-ascorbate</name>
        <dbReference type="ChEBI" id="CHEBI:38290"/>
    </cofactor>
</comment>
<evidence type="ECO:0000256" key="22">
    <source>
        <dbReference type="ARBA" id="ARBA00023180"/>
    </source>
</evidence>
<evidence type="ECO:0000256" key="9">
    <source>
        <dbReference type="ARBA" id="ARBA00022787"/>
    </source>
</evidence>
<evidence type="ECO:0000256" key="18">
    <source>
        <dbReference type="ARBA" id="ARBA00023054"/>
    </source>
</evidence>
<dbReference type="GO" id="GO:0008053">
    <property type="term" value="P:mitochondrial fusion"/>
    <property type="evidence" value="ECO:0007669"/>
    <property type="project" value="InterPro"/>
</dbReference>
<dbReference type="PANTHER" id="PTHR10730">
    <property type="entry name" value="PROCOLLAGEN-LYSINE,2-OXOGLUTARATE 5-DIOXYGENASE/GLYCOSYLTRANSFERASE 25 FAMILY MEMBER"/>
    <property type="match status" value="1"/>
</dbReference>
<dbReference type="FunFam" id="3.40.50.300:FF:000214">
    <property type="entry name" value="Mitofusin 2"/>
    <property type="match status" value="1"/>
</dbReference>
<reference evidence="32" key="1">
    <citation type="submission" date="2023-08" db="EMBL/GenBank/DDBJ databases">
        <title>Chromosome-level Genome Assembly of mud carp (Cirrhinus molitorella).</title>
        <authorList>
            <person name="Liu H."/>
        </authorList>
    </citation>
    <scope>NUCLEOTIDE SEQUENCE</scope>
    <source>
        <strain evidence="32">Prfri</strain>
        <tissue evidence="32">Muscle</tissue>
    </source>
</reference>
<evidence type="ECO:0000256" key="3">
    <source>
        <dbReference type="ARBA" id="ARBA00004374"/>
    </source>
</evidence>
<dbReference type="Pfam" id="PF25342">
    <property type="entry name" value="GT_PLOD"/>
    <property type="match status" value="1"/>
</dbReference>
<evidence type="ECO:0000256" key="16">
    <source>
        <dbReference type="ARBA" id="ARBA00023002"/>
    </source>
</evidence>
<dbReference type="GO" id="GO:0005506">
    <property type="term" value="F:iron ion binding"/>
    <property type="evidence" value="ECO:0007669"/>
    <property type="project" value="InterPro"/>
</dbReference>
<dbReference type="FunFam" id="1.20.5.110:FF:000012">
    <property type="entry name" value="Mitofusin 2"/>
    <property type="match status" value="1"/>
</dbReference>
<dbReference type="PANTHER" id="PTHR10730:SF5">
    <property type="entry name" value="PROCOLLAGEN-LYSINE,2-OXOGLUTARATE 5-DIOXYGENASE 1"/>
    <property type="match status" value="1"/>
</dbReference>
<gene>
    <name evidence="32" type="ORF">Q8A67_010460</name>
</gene>
<evidence type="ECO:0000256" key="7">
    <source>
        <dbReference type="ARBA" id="ARBA00022729"/>
    </source>
</evidence>
<dbReference type="InterPro" id="IPR057589">
    <property type="entry name" value="GT_PLOD"/>
</dbReference>
<dbReference type="InterPro" id="IPR006884">
    <property type="entry name" value="Fzo/mitofusin_HR2"/>
</dbReference>
<evidence type="ECO:0000256" key="13">
    <source>
        <dbReference type="ARBA" id="ARBA00022896"/>
    </source>
</evidence>
<keyword evidence="11" id="KW-0256">Endoplasmic reticulum</keyword>
<evidence type="ECO:0000256" key="23">
    <source>
        <dbReference type="ARBA" id="ARBA00037819"/>
    </source>
</evidence>
<name>A0AA88TS64_9TELE</name>
<feature type="chain" id="PRO_5041709678" description="Procollagen-lysine,2-oxoglutarate 5-dioxygenase 1" evidence="29">
    <location>
        <begin position="21"/>
        <end position="1478"/>
    </location>
</feature>
<dbReference type="Pfam" id="PF03171">
    <property type="entry name" value="2OG-FeII_Oxy"/>
    <property type="match status" value="1"/>
</dbReference>
<evidence type="ECO:0000256" key="19">
    <source>
        <dbReference type="ARBA" id="ARBA00023128"/>
    </source>
</evidence>
<evidence type="ECO:0000256" key="17">
    <source>
        <dbReference type="ARBA" id="ARBA00023004"/>
    </source>
</evidence>
<keyword evidence="10" id="KW-0378">Hydrolase</keyword>
<evidence type="ECO:0000313" key="32">
    <source>
        <dbReference type="EMBL" id="KAK2899042.1"/>
    </source>
</evidence>
<dbReference type="GO" id="GO:0030867">
    <property type="term" value="C:rough endoplasmic reticulum membrane"/>
    <property type="evidence" value="ECO:0007669"/>
    <property type="project" value="UniProtKB-SubCell"/>
</dbReference>
<evidence type="ECO:0000256" key="11">
    <source>
        <dbReference type="ARBA" id="ARBA00022824"/>
    </source>
</evidence>
<keyword evidence="18 27" id="KW-0175">Coiled coil</keyword>
<dbReference type="Pfam" id="PF00350">
    <property type="entry name" value="Dynamin_N"/>
    <property type="match status" value="1"/>
</dbReference>
<dbReference type="InterPro" id="IPR005123">
    <property type="entry name" value="Oxoglu/Fe-dep_dioxygenase_dom"/>
</dbReference>
<comment type="subcellular location">
    <subcellularLocation>
        <location evidence="3">Mitochondrion outer membrane</location>
        <topology evidence="3">Multi-pass membrane protein</topology>
    </subcellularLocation>
    <subcellularLocation>
        <location evidence="23">Rough endoplasmic reticulum membrane</location>
        <topology evidence="23">Peripheral membrane protein</topology>
        <orientation evidence="23">Lumenal side</orientation>
    </subcellularLocation>
</comment>
<dbReference type="InterPro" id="IPR045063">
    <property type="entry name" value="Dynamin_N"/>
</dbReference>
<evidence type="ECO:0000259" key="30">
    <source>
        <dbReference type="PROSITE" id="PS51471"/>
    </source>
</evidence>
<evidence type="ECO:0000256" key="14">
    <source>
        <dbReference type="ARBA" id="ARBA00022964"/>
    </source>
</evidence>
<evidence type="ECO:0000313" key="33">
    <source>
        <dbReference type="Proteomes" id="UP001187343"/>
    </source>
</evidence>
<dbReference type="InterPro" id="IPR006620">
    <property type="entry name" value="Pro_4_hyd_alph"/>
</dbReference>
<keyword evidence="21 28" id="KW-0472">Membrane</keyword>
<protein>
    <recommendedName>
        <fullName evidence="24">Procollagen-lysine,2-oxoglutarate 5-dioxygenase 1</fullName>
        <ecNumber evidence="4">1.14.11.4</ecNumber>
    </recommendedName>
    <alternativeName>
        <fullName evidence="25">Lysyl hydroxylase 1</fullName>
    </alternativeName>
</protein>
<dbReference type="GO" id="GO:0005741">
    <property type="term" value="C:mitochondrial outer membrane"/>
    <property type="evidence" value="ECO:0007669"/>
    <property type="project" value="UniProtKB-SubCell"/>
</dbReference>
<feature type="signal peptide" evidence="29">
    <location>
        <begin position="1"/>
        <end position="20"/>
    </location>
</feature>
<evidence type="ECO:0000256" key="6">
    <source>
        <dbReference type="ARBA" id="ARBA00022723"/>
    </source>
</evidence>
<dbReference type="CDD" id="cd23004">
    <property type="entry name" value="GT_LH1"/>
    <property type="match status" value="1"/>
</dbReference>
<dbReference type="Gene3D" id="3.40.50.300">
    <property type="entry name" value="P-loop containing nucleotide triphosphate hydrolases"/>
    <property type="match status" value="1"/>
</dbReference>
<dbReference type="InterPro" id="IPR027417">
    <property type="entry name" value="P-loop_NTPase"/>
</dbReference>
<dbReference type="Pfam" id="PF25238">
    <property type="entry name" value="OGFOD2-like"/>
    <property type="match status" value="1"/>
</dbReference>
<evidence type="ECO:0000256" key="8">
    <source>
        <dbReference type="ARBA" id="ARBA00022741"/>
    </source>
</evidence>
<evidence type="ECO:0000259" key="31">
    <source>
        <dbReference type="PROSITE" id="PS51718"/>
    </source>
</evidence>
<keyword evidence="13" id="KW-0847">Vitamin C</keyword>
<organism evidence="32 33">
    <name type="scientific">Cirrhinus molitorella</name>
    <name type="common">mud carp</name>
    <dbReference type="NCBI Taxonomy" id="172907"/>
    <lineage>
        <taxon>Eukaryota</taxon>
        <taxon>Metazoa</taxon>
        <taxon>Chordata</taxon>
        <taxon>Craniata</taxon>
        <taxon>Vertebrata</taxon>
        <taxon>Euteleostomi</taxon>
        <taxon>Actinopterygii</taxon>
        <taxon>Neopterygii</taxon>
        <taxon>Teleostei</taxon>
        <taxon>Ostariophysi</taxon>
        <taxon>Cypriniformes</taxon>
        <taxon>Cyprinidae</taxon>
        <taxon>Labeoninae</taxon>
        <taxon>Labeonini</taxon>
        <taxon>Cirrhinus</taxon>
    </lineage>
</organism>
<dbReference type="SUPFAM" id="SSF111479">
    <property type="entry name" value="Fzo-like conserved region"/>
    <property type="match status" value="1"/>
</dbReference>
<evidence type="ECO:0000256" key="2">
    <source>
        <dbReference type="ARBA" id="ARBA00001961"/>
    </source>
</evidence>
<evidence type="ECO:0000256" key="21">
    <source>
        <dbReference type="ARBA" id="ARBA00023136"/>
    </source>
</evidence>
<evidence type="ECO:0000256" key="26">
    <source>
        <dbReference type="ARBA" id="ARBA00047930"/>
    </source>
</evidence>
<keyword evidence="20" id="KW-0342">GTP-binding</keyword>